<organism evidence="1 2">
    <name type="scientific">Suillus subaureus</name>
    <dbReference type="NCBI Taxonomy" id="48587"/>
    <lineage>
        <taxon>Eukaryota</taxon>
        <taxon>Fungi</taxon>
        <taxon>Dikarya</taxon>
        <taxon>Basidiomycota</taxon>
        <taxon>Agaricomycotina</taxon>
        <taxon>Agaricomycetes</taxon>
        <taxon>Agaricomycetidae</taxon>
        <taxon>Boletales</taxon>
        <taxon>Suillineae</taxon>
        <taxon>Suillaceae</taxon>
        <taxon>Suillus</taxon>
    </lineage>
</organism>
<keyword evidence="2" id="KW-1185">Reference proteome</keyword>
<gene>
    <name evidence="1" type="ORF">BJ212DRAFT_943857</name>
</gene>
<dbReference type="RefSeq" id="XP_041184782.1">
    <property type="nucleotide sequence ID" value="XM_041344409.1"/>
</dbReference>
<evidence type="ECO:0000313" key="2">
    <source>
        <dbReference type="Proteomes" id="UP000807769"/>
    </source>
</evidence>
<protein>
    <submittedName>
        <fullName evidence="1">Uncharacterized protein</fullName>
    </submittedName>
</protein>
<dbReference type="GeneID" id="64638425"/>
<proteinExistence type="predicted"/>
<accession>A0A9P7ALS4</accession>
<name>A0A9P7ALS4_9AGAM</name>
<comment type="caution">
    <text evidence="1">The sequence shown here is derived from an EMBL/GenBank/DDBJ whole genome shotgun (WGS) entry which is preliminary data.</text>
</comment>
<sequence length="104" mass="11245">MISRLLTQPPGAILSFLALKWGALLNFVPFSMHDHHQAFGPVSSTCGCTLSLGYDHNSSAIIVPSILSLCYGYSYGHCSSTYGCPKQLLELLTSYYHSSAKPCA</sequence>
<reference evidence="1" key="1">
    <citation type="journal article" date="2020" name="New Phytol.">
        <title>Comparative genomics reveals dynamic genome evolution in host specialist ectomycorrhizal fungi.</title>
        <authorList>
            <person name="Lofgren L.A."/>
            <person name="Nguyen N.H."/>
            <person name="Vilgalys R."/>
            <person name="Ruytinx J."/>
            <person name="Liao H.L."/>
            <person name="Branco S."/>
            <person name="Kuo A."/>
            <person name="LaButti K."/>
            <person name="Lipzen A."/>
            <person name="Andreopoulos W."/>
            <person name="Pangilinan J."/>
            <person name="Riley R."/>
            <person name="Hundley H."/>
            <person name="Na H."/>
            <person name="Barry K."/>
            <person name="Grigoriev I.V."/>
            <person name="Stajich J.E."/>
            <person name="Kennedy P.G."/>
        </authorList>
    </citation>
    <scope>NUCLEOTIDE SEQUENCE</scope>
    <source>
        <strain evidence="1">MN1</strain>
    </source>
</reference>
<dbReference type="Proteomes" id="UP000807769">
    <property type="component" value="Unassembled WGS sequence"/>
</dbReference>
<dbReference type="AlphaFoldDB" id="A0A9P7ALS4"/>
<evidence type="ECO:0000313" key="1">
    <source>
        <dbReference type="EMBL" id="KAG1791139.1"/>
    </source>
</evidence>
<dbReference type="EMBL" id="JABBWG010000619">
    <property type="protein sequence ID" value="KAG1791139.1"/>
    <property type="molecule type" value="Genomic_DNA"/>
</dbReference>